<accession>A0ABU1BTN7</accession>
<protein>
    <submittedName>
        <fullName evidence="1">Uncharacterized protein</fullName>
    </submittedName>
</protein>
<dbReference type="Proteomes" id="UP001225596">
    <property type="component" value="Unassembled WGS sequence"/>
</dbReference>
<name>A0ABU1BTN7_9BURK</name>
<dbReference type="EMBL" id="JAUYVH010000018">
    <property type="protein sequence ID" value="MDQ9172209.1"/>
    <property type="molecule type" value="Genomic_DNA"/>
</dbReference>
<evidence type="ECO:0000313" key="2">
    <source>
        <dbReference type="Proteomes" id="UP001225596"/>
    </source>
</evidence>
<dbReference type="RefSeq" id="WP_338438224.1">
    <property type="nucleotide sequence ID" value="NZ_JAUYVH010000018.1"/>
</dbReference>
<keyword evidence="2" id="KW-1185">Reference proteome</keyword>
<proteinExistence type="predicted"/>
<sequence length="49" mass="5668">MMTREHAQKLQEMALEIVRTAENRDKAINEIVAKRGLSYAALRQLRNAQ</sequence>
<gene>
    <name evidence="1" type="ORF">Q8A64_17495</name>
</gene>
<organism evidence="1 2">
    <name type="scientific">Keguizhuia sedimenti</name>
    <dbReference type="NCBI Taxonomy" id="3064264"/>
    <lineage>
        <taxon>Bacteria</taxon>
        <taxon>Pseudomonadati</taxon>
        <taxon>Pseudomonadota</taxon>
        <taxon>Betaproteobacteria</taxon>
        <taxon>Burkholderiales</taxon>
        <taxon>Oxalobacteraceae</taxon>
        <taxon>Keguizhuia</taxon>
    </lineage>
</organism>
<comment type="caution">
    <text evidence="1">The sequence shown here is derived from an EMBL/GenBank/DDBJ whole genome shotgun (WGS) entry which is preliminary data.</text>
</comment>
<reference evidence="1 2" key="1">
    <citation type="submission" date="2023-08" db="EMBL/GenBank/DDBJ databases">
        <title>Oxalobacteraceae gen .nov., isolated from river sludge outside the plant.</title>
        <authorList>
            <person name="Zhao S.Y."/>
        </authorList>
    </citation>
    <scope>NUCLEOTIDE SEQUENCE [LARGE SCALE GENOMIC DNA]</scope>
    <source>
        <strain evidence="1 2">R-40</strain>
    </source>
</reference>
<evidence type="ECO:0000313" key="1">
    <source>
        <dbReference type="EMBL" id="MDQ9172209.1"/>
    </source>
</evidence>